<dbReference type="SUPFAM" id="SSF142984">
    <property type="entry name" value="Nqo1 middle domain-like"/>
    <property type="match status" value="1"/>
</dbReference>
<evidence type="ECO:0000259" key="6">
    <source>
        <dbReference type="Pfam" id="PF01512"/>
    </source>
</evidence>
<evidence type="ECO:0000256" key="3">
    <source>
        <dbReference type="ARBA" id="ARBA00022723"/>
    </source>
</evidence>
<dbReference type="Gene3D" id="1.20.1440.230">
    <property type="entry name" value="NADH-ubiquinone oxidoreductase 51kDa subunit, iron-sulphur binding domain"/>
    <property type="match status" value="1"/>
</dbReference>
<feature type="domain" description="NADH-ubiquinone oxidoreductase 51kDa subunit FMN-binding" evidence="6">
    <location>
        <begin position="1"/>
        <end position="106"/>
    </location>
</feature>
<protein>
    <submittedName>
        <fullName evidence="8">NADH:ubiquinone oxidoreductase, NADH-binding (51 kD) subunit</fullName>
    </submittedName>
</protein>
<name>M2YZ40_9NOCA</name>
<evidence type="ECO:0000313" key="9">
    <source>
        <dbReference type="Proteomes" id="UP000011731"/>
    </source>
</evidence>
<dbReference type="InterPro" id="IPR037207">
    <property type="entry name" value="Nuop51_4Fe4S-bd_sf"/>
</dbReference>
<dbReference type="InterPro" id="IPR037225">
    <property type="entry name" value="Nuo51_FMN-bd_sf"/>
</dbReference>
<dbReference type="InterPro" id="IPR019575">
    <property type="entry name" value="Nuop51_4Fe4S-bd"/>
</dbReference>
<accession>M2YZ40</accession>
<dbReference type="Pfam" id="PF01512">
    <property type="entry name" value="Complex1_51K"/>
    <property type="match status" value="1"/>
</dbReference>
<evidence type="ECO:0000259" key="7">
    <source>
        <dbReference type="Pfam" id="PF10589"/>
    </source>
</evidence>
<dbReference type="SUPFAM" id="SSF142019">
    <property type="entry name" value="Nqo1 FMN-binding domain-like"/>
    <property type="match status" value="1"/>
</dbReference>
<evidence type="ECO:0000256" key="1">
    <source>
        <dbReference type="ARBA" id="ARBA00007523"/>
    </source>
</evidence>
<dbReference type="Gene3D" id="3.10.20.600">
    <property type="match status" value="1"/>
</dbReference>
<dbReference type="Pfam" id="PF10589">
    <property type="entry name" value="NADH_4Fe-4S"/>
    <property type="match status" value="1"/>
</dbReference>
<evidence type="ECO:0000256" key="2">
    <source>
        <dbReference type="ARBA" id="ARBA00022485"/>
    </source>
</evidence>
<dbReference type="GO" id="GO:0046872">
    <property type="term" value="F:metal ion binding"/>
    <property type="evidence" value="ECO:0007669"/>
    <property type="project" value="UniProtKB-KW"/>
</dbReference>
<keyword evidence="4" id="KW-0408">Iron</keyword>
<dbReference type="AlphaFoldDB" id="M2YZ40"/>
<sequence>MLDGLRLAAAAARSTKLYIYLSDRHAQESIELAVAELAAVNDLGFQLDVTVVKVDPAYVAGEETAAVQAINGGRALPTDKPPRPFEAGVNDMPTVVSNVETLANLPFIQQFGVEEYRSLGTVGSPGTFLLTLSAPTCSGLYEVPFGTTLREVLEWLGENTTTVNGVLVGGYFAGVADASVMDLPLDYDAYAGAGSGLGCGAMVVLGADTCPVTVSAAVLQYFGKENAGQCGSCFNGTAAMAAVVGALRDQSVTIEDMNRLRHWSSFLRGRGACGTLDGAANVVLSLLRDFPDLVSAHEGGTCTLCAAPPLLSYPPYAVSAPALNI</sequence>
<keyword evidence="8" id="KW-0830">Ubiquinone</keyword>
<comment type="similarity">
    <text evidence="1">Belongs to the complex I 51 kDa subunit family.</text>
</comment>
<keyword evidence="3" id="KW-0479">Metal-binding</keyword>
<dbReference type="Proteomes" id="UP000011731">
    <property type="component" value="Unassembled WGS sequence"/>
</dbReference>
<dbReference type="Gene3D" id="3.40.50.11540">
    <property type="entry name" value="NADH-ubiquinone oxidoreductase 51kDa subunit"/>
    <property type="match status" value="1"/>
</dbReference>
<dbReference type="GO" id="GO:0051539">
    <property type="term" value="F:4 iron, 4 sulfur cluster binding"/>
    <property type="evidence" value="ECO:0007669"/>
    <property type="project" value="UniProtKB-KW"/>
</dbReference>
<keyword evidence="5" id="KW-0411">Iron-sulfur</keyword>
<feature type="domain" description="NADH-ubiquinone oxidoreductase 51kDa subunit iron-sulphur binding" evidence="7">
    <location>
        <begin position="216"/>
        <end position="297"/>
    </location>
</feature>
<dbReference type="PANTHER" id="PTHR43578:SF3">
    <property type="entry name" value="NADH-QUINONE OXIDOREDUCTASE SUBUNIT F"/>
    <property type="match status" value="1"/>
</dbReference>
<organism evidence="8 9">
    <name type="scientific">Rhodococcus ruber BKS 20-38</name>
    <dbReference type="NCBI Taxonomy" id="1278076"/>
    <lineage>
        <taxon>Bacteria</taxon>
        <taxon>Bacillati</taxon>
        <taxon>Actinomycetota</taxon>
        <taxon>Actinomycetes</taxon>
        <taxon>Mycobacteriales</taxon>
        <taxon>Nocardiaceae</taxon>
        <taxon>Rhodococcus</taxon>
    </lineage>
</organism>
<keyword evidence="2" id="KW-0004">4Fe-4S</keyword>
<evidence type="ECO:0000313" key="8">
    <source>
        <dbReference type="EMBL" id="EME67295.1"/>
    </source>
</evidence>
<dbReference type="PATRIC" id="fig|1278076.4.peg.185"/>
<gene>
    <name evidence="8" type="ORF">G352_00917</name>
</gene>
<dbReference type="PANTHER" id="PTHR43578">
    <property type="entry name" value="NADH-QUINONE OXIDOREDUCTASE SUBUNIT F"/>
    <property type="match status" value="1"/>
</dbReference>
<dbReference type="InterPro" id="IPR011538">
    <property type="entry name" value="Nuo51_FMN-bd"/>
</dbReference>
<evidence type="ECO:0000256" key="5">
    <source>
        <dbReference type="ARBA" id="ARBA00023014"/>
    </source>
</evidence>
<reference evidence="8 9" key="1">
    <citation type="journal article" date="2013" name="Genome Announc.">
        <title>Draft Genome Sequence of Rhodococcus ruber Strain BKS 20-38.</title>
        <authorList>
            <person name="Bala M."/>
            <person name="Kumar S."/>
            <person name="Raghava G.P."/>
            <person name="Mayilraj S."/>
        </authorList>
    </citation>
    <scope>NUCLEOTIDE SEQUENCE [LARGE SCALE GENOMIC DNA]</scope>
    <source>
        <strain evidence="8 9">BKS 20-38</strain>
    </source>
</reference>
<dbReference type="EMBL" id="AOEX01000011">
    <property type="protein sequence ID" value="EME67295.1"/>
    <property type="molecule type" value="Genomic_DNA"/>
</dbReference>
<comment type="caution">
    <text evidence="8">The sequence shown here is derived from an EMBL/GenBank/DDBJ whole genome shotgun (WGS) entry which is preliminary data.</text>
</comment>
<dbReference type="SUPFAM" id="SSF140490">
    <property type="entry name" value="Nqo1C-terminal domain-like"/>
    <property type="match status" value="1"/>
</dbReference>
<proteinExistence type="inferred from homology"/>
<keyword evidence="9" id="KW-1185">Reference proteome</keyword>
<evidence type="ECO:0000256" key="4">
    <source>
        <dbReference type="ARBA" id="ARBA00023004"/>
    </source>
</evidence>